<organism evidence="1 2">
    <name type="scientific">Acidovorax temperans</name>
    <dbReference type="NCBI Taxonomy" id="80878"/>
    <lineage>
        <taxon>Bacteria</taxon>
        <taxon>Pseudomonadati</taxon>
        <taxon>Pseudomonadota</taxon>
        <taxon>Betaproteobacteria</taxon>
        <taxon>Burkholderiales</taxon>
        <taxon>Comamonadaceae</taxon>
        <taxon>Acidovorax</taxon>
    </lineage>
</organism>
<protein>
    <submittedName>
        <fullName evidence="1">Uncharacterized protein</fullName>
    </submittedName>
</protein>
<evidence type="ECO:0000313" key="2">
    <source>
        <dbReference type="Proteomes" id="UP000032566"/>
    </source>
</evidence>
<accession>A0A0D7K6C7</accession>
<dbReference type="EMBL" id="JXYQ01000060">
    <property type="protein sequence ID" value="KJA09522.1"/>
    <property type="molecule type" value="Genomic_DNA"/>
</dbReference>
<dbReference type="InterPro" id="IPR045932">
    <property type="entry name" value="DUF6352"/>
</dbReference>
<dbReference type="STRING" id="80878.RP29_16295"/>
<evidence type="ECO:0000313" key="1">
    <source>
        <dbReference type="EMBL" id="KJA09522.1"/>
    </source>
</evidence>
<comment type="caution">
    <text evidence="1">The sequence shown here is derived from an EMBL/GenBank/DDBJ whole genome shotgun (WGS) entry which is preliminary data.</text>
</comment>
<name>A0A0D7K6C7_9BURK</name>
<dbReference type="AlphaFoldDB" id="A0A0D7K6C7"/>
<gene>
    <name evidence="1" type="ORF">RP29_16295</name>
</gene>
<reference evidence="1 2" key="1">
    <citation type="submission" date="2014-12" db="EMBL/GenBank/DDBJ databases">
        <title>Isolation of bacteria from lake water.</title>
        <authorList>
            <person name="Sheng K.-Y."/>
            <person name="Chin P.-S."/>
            <person name="Chan K.-G."/>
            <person name="Tan G.S."/>
        </authorList>
    </citation>
    <scope>NUCLEOTIDE SEQUENCE [LARGE SCALE GENOMIC DNA]</scope>
    <source>
        <strain evidence="1 2">KY4</strain>
    </source>
</reference>
<dbReference type="RefSeq" id="WP_044400913.1">
    <property type="nucleotide sequence ID" value="NZ_JXYQ01000060.1"/>
</dbReference>
<proteinExistence type="predicted"/>
<dbReference type="Pfam" id="PF19879">
    <property type="entry name" value="DUF6352"/>
    <property type="match status" value="1"/>
</dbReference>
<dbReference type="PATRIC" id="fig|80878.5.peg.3176"/>
<dbReference type="OrthoDB" id="8557298at2"/>
<sequence>MTPHNDFWPGSHFSLLQRDARGWLVPTEAYLRTLLARPELALVQESCAAEIALHEGLVAAPLAPVQPEQLAAVQDDDARENYTVFLRFRDGLLAAGTLEAYYLRLMRSGTVDVPAVFIDAVVQALLRNVLDRGNDALEARAAEMLFRPQRITLQEGQMLAGDRDALDLLHETAGLGEVGRLLRQGGVLQPTAQVQVLTPDNAATYWAESERHHFLLDLTHELTQDLSHGLTLKLTRARSGLKALARVLERWVLHLLGVQVQIEPVHQVNDSAWRWHVGLDVESTAILNDLYQDRPVEAERMQRLVSLFTLTFANPAEMRADVAGKPVYLGLATNAEGLVRIKPQNLLLNLPLATVS</sequence>
<keyword evidence="2" id="KW-1185">Reference proteome</keyword>
<dbReference type="Proteomes" id="UP000032566">
    <property type="component" value="Unassembled WGS sequence"/>
</dbReference>